<dbReference type="Proteomes" id="UP001056883">
    <property type="component" value="Segment"/>
</dbReference>
<organism evidence="1 2">
    <name type="scientific">Luteibacter phage vB_LflM-Pluto</name>
    <dbReference type="NCBI Taxonomy" id="2948611"/>
    <lineage>
        <taxon>Viruses</taxon>
        <taxon>Duplodnaviria</taxon>
        <taxon>Heunggongvirae</taxon>
        <taxon>Uroviricota</taxon>
        <taxon>Caudoviricetes</taxon>
        <taxon>Lindbergviridae</taxon>
        <taxon>Plutovirus</taxon>
        <taxon>Plutovirus pluto</taxon>
    </lineage>
</organism>
<evidence type="ECO:0000313" key="1">
    <source>
        <dbReference type="EMBL" id="USN16361.1"/>
    </source>
</evidence>
<protein>
    <submittedName>
        <fullName evidence="1">Uncharacterized protein</fullName>
    </submittedName>
</protein>
<reference evidence="1" key="1">
    <citation type="submission" date="2022-05" db="EMBL/GenBank/DDBJ databases">
        <authorList>
            <person name="Friedrich I."/>
            <person name="Poehlein A."/>
            <person name="Schneider D."/>
            <person name="Hertel R."/>
            <person name="Daniel R."/>
        </authorList>
    </citation>
    <scope>NUCLEOTIDE SEQUENCE</scope>
</reference>
<sequence>MFTKKPKYKYIVGYGVNGSEVPCTCWTEACRWMKYFVRDGYANVTVRKA</sequence>
<dbReference type="EMBL" id="ON529861">
    <property type="protein sequence ID" value="USN16361.1"/>
    <property type="molecule type" value="Genomic_DNA"/>
</dbReference>
<proteinExistence type="predicted"/>
<evidence type="ECO:0000313" key="2">
    <source>
        <dbReference type="Proteomes" id="UP001056883"/>
    </source>
</evidence>
<name>A0A9E7SLY8_9CAUD</name>
<keyword evidence="2" id="KW-1185">Reference proteome</keyword>
<accession>A0A9E7SLY8</accession>
<gene>
    <name evidence="1" type="ORF">PLUTO_00450</name>
</gene>